<evidence type="ECO:0000313" key="9">
    <source>
        <dbReference type="Proteomes" id="UP000799428"/>
    </source>
</evidence>
<evidence type="ECO:0000256" key="5">
    <source>
        <dbReference type="ARBA" id="ARBA00022833"/>
    </source>
</evidence>
<feature type="compositionally biased region" description="Polar residues" evidence="7">
    <location>
        <begin position="78"/>
        <end position="87"/>
    </location>
</feature>
<sequence length="464" mass="51514">MPVHQEPCQHKVLQLEPSNFAELAGYKRLDARKRYAATTKSGRAPRKKEGHAVEDAATELAQSFPGPLVLPHDDLNYDPTSSSQSLRSWLHEKERNKPSQQRKTIYVANIPEITPAMASMEDWTKPILSPDRGDPATKKLESLVSPDVENLVDYLSAFYHGMAVKKFPQVLKWVSWEEEEGKSSTKSRPPGVPKHVGLAYGDNVTRIRARPSPDGLFKGQLDLNDILDAATDMLPTDAYSIIVPVDHDIHEGEEDDFCCGRAYGGSRICVVQTARYHPVLDRGNKIDHEHTWPASHCKDYVDGICASEEIEPIPAVPTQIGASQLGPLRAAISAASLIPPPSTIEELRVLWFARLARTAAHELGHCMGMDHCVYYACNMQGTAGMTEDGRQPPYLCPVCLGKISHAVACELQHGSEEARKVYVRQRYEALGEFCKRWEGNGLFAGFGAWIGERLGKVEEEESEH</sequence>
<evidence type="ECO:0000256" key="4">
    <source>
        <dbReference type="ARBA" id="ARBA00022801"/>
    </source>
</evidence>
<dbReference type="Proteomes" id="UP000799428">
    <property type="component" value="Unassembled WGS sequence"/>
</dbReference>
<dbReference type="EMBL" id="MU005765">
    <property type="protein sequence ID" value="KAF2713013.1"/>
    <property type="molecule type" value="Genomic_DNA"/>
</dbReference>
<name>A0A6G1KK61_9PLEO</name>
<evidence type="ECO:0000256" key="1">
    <source>
        <dbReference type="ARBA" id="ARBA00001947"/>
    </source>
</evidence>
<protein>
    <recommendedName>
        <fullName evidence="10">Archaemetzincin-2</fullName>
    </recommendedName>
</protein>
<evidence type="ECO:0000256" key="7">
    <source>
        <dbReference type="SAM" id="MobiDB-lite"/>
    </source>
</evidence>
<keyword evidence="6" id="KW-0482">Metalloprotease</keyword>
<dbReference type="PANTHER" id="PTHR15910:SF1">
    <property type="entry name" value="ARCHAEMETZINCIN-2"/>
    <property type="match status" value="1"/>
</dbReference>
<dbReference type="OrthoDB" id="2365600at2759"/>
<dbReference type="InterPro" id="IPR024079">
    <property type="entry name" value="MetalloPept_cat_dom_sf"/>
</dbReference>
<evidence type="ECO:0000256" key="6">
    <source>
        <dbReference type="ARBA" id="ARBA00023049"/>
    </source>
</evidence>
<dbReference type="GO" id="GO:0006508">
    <property type="term" value="P:proteolysis"/>
    <property type="evidence" value="ECO:0007669"/>
    <property type="project" value="UniProtKB-KW"/>
</dbReference>
<dbReference type="InterPro" id="IPR012962">
    <property type="entry name" value="Pept_M54_archaemetzincn"/>
</dbReference>
<gene>
    <name evidence="8" type="ORF">K504DRAFT_497847</name>
</gene>
<reference evidence="8" key="1">
    <citation type="journal article" date="2020" name="Stud. Mycol.">
        <title>101 Dothideomycetes genomes: a test case for predicting lifestyles and emergence of pathogens.</title>
        <authorList>
            <person name="Haridas S."/>
            <person name="Albert R."/>
            <person name="Binder M."/>
            <person name="Bloem J."/>
            <person name="Labutti K."/>
            <person name="Salamov A."/>
            <person name="Andreopoulos B."/>
            <person name="Baker S."/>
            <person name="Barry K."/>
            <person name="Bills G."/>
            <person name="Bluhm B."/>
            <person name="Cannon C."/>
            <person name="Castanera R."/>
            <person name="Culley D."/>
            <person name="Daum C."/>
            <person name="Ezra D."/>
            <person name="Gonzalez J."/>
            <person name="Henrissat B."/>
            <person name="Kuo A."/>
            <person name="Liang C."/>
            <person name="Lipzen A."/>
            <person name="Lutzoni F."/>
            <person name="Magnuson J."/>
            <person name="Mondo S."/>
            <person name="Nolan M."/>
            <person name="Ohm R."/>
            <person name="Pangilinan J."/>
            <person name="Park H.-J."/>
            <person name="Ramirez L."/>
            <person name="Alfaro M."/>
            <person name="Sun H."/>
            <person name="Tritt A."/>
            <person name="Yoshinaga Y."/>
            <person name="Zwiers L.-H."/>
            <person name="Turgeon B."/>
            <person name="Goodwin S."/>
            <person name="Spatafora J."/>
            <person name="Crous P."/>
            <person name="Grigoriev I."/>
        </authorList>
    </citation>
    <scope>NUCLEOTIDE SEQUENCE</scope>
    <source>
        <strain evidence="8">CBS 279.74</strain>
    </source>
</reference>
<organism evidence="8 9">
    <name type="scientific">Pleomassaria siparia CBS 279.74</name>
    <dbReference type="NCBI Taxonomy" id="1314801"/>
    <lineage>
        <taxon>Eukaryota</taxon>
        <taxon>Fungi</taxon>
        <taxon>Dikarya</taxon>
        <taxon>Ascomycota</taxon>
        <taxon>Pezizomycotina</taxon>
        <taxon>Dothideomycetes</taxon>
        <taxon>Pleosporomycetidae</taxon>
        <taxon>Pleosporales</taxon>
        <taxon>Pleomassariaceae</taxon>
        <taxon>Pleomassaria</taxon>
    </lineage>
</organism>
<dbReference type="CDD" id="cd11375">
    <property type="entry name" value="Peptidase_M54"/>
    <property type="match status" value="1"/>
</dbReference>
<proteinExistence type="predicted"/>
<accession>A0A6G1KK61</accession>
<dbReference type="Gene3D" id="3.40.390.10">
    <property type="entry name" value="Collagenase (Catalytic Domain)"/>
    <property type="match status" value="1"/>
</dbReference>
<keyword evidence="5" id="KW-0862">Zinc</keyword>
<keyword evidence="3" id="KW-0479">Metal-binding</keyword>
<comment type="cofactor">
    <cofactor evidence="1">
        <name>Zn(2+)</name>
        <dbReference type="ChEBI" id="CHEBI:29105"/>
    </cofactor>
</comment>
<dbReference type="PANTHER" id="PTHR15910">
    <property type="entry name" value="ARCHAEMETZINCIN"/>
    <property type="match status" value="1"/>
</dbReference>
<keyword evidence="2" id="KW-0645">Protease</keyword>
<feature type="region of interest" description="Disordered" evidence="7">
    <location>
        <begin position="69"/>
        <end position="101"/>
    </location>
</feature>
<evidence type="ECO:0000256" key="2">
    <source>
        <dbReference type="ARBA" id="ARBA00022670"/>
    </source>
</evidence>
<dbReference type="SUPFAM" id="SSF55486">
    <property type="entry name" value="Metalloproteases ('zincins'), catalytic domain"/>
    <property type="match status" value="1"/>
</dbReference>
<dbReference type="GO" id="GO:0046872">
    <property type="term" value="F:metal ion binding"/>
    <property type="evidence" value="ECO:0007669"/>
    <property type="project" value="UniProtKB-KW"/>
</dbReference>
<keyword evidence="9" id="KW-1185">Reference proteome</keyword>
<dbReference type="Pfam" id="PF07998">
    <property type="entry name" value="Peptidase_M54"/>
    <property type="match status" value="1"/>
</dbReference>
<dbReference type="GO" id="GO:0008237">
    <property type="term" value="F:metallopeptidase activity"/>
    <property type="evidence" value="ECO:0007669"/>
    <property type="project" value="UniProtKB-KW"/>
</dbReference>
<evidence type="ECO:0000313" key="8">
    <source>
        <dbReference type="EMBL" id="KAF2713013.1"/>
    </source>
</evidence>
<evidence type="ECO:0008006" key="10">
    <source>
        <dbReference type="Google" id="ProtNLM"/>
    </source>
</evidence>
<dbReference type="AlphaFoldDB" id="A0A6G1KK61"/>
<evidence type="ECO:0000256" key="3">
    <source>
        <dbReference type="ARBA" id="ARBA00022723"/>
    </source>
</evidence>
<keyword evidence="4" id="KW-0378">Hydrolase</keyword>